<name>A0A1H6DJ04_9PSEU</name>
<accession>A0A1I1RA00</accession>
<gene>
    <name evidence="10" type="ORF">SAMN02982929_04460</name>
    <name evidence="11" type="ORF">SAMN05216506_103330</name>
</gene>
<feature type="transmembrane region" description="Helical" evidence="8">
    <location>
        <begin position="154"/>
        <end position="172"/>
    </location>
</feature>
<dbReference type="Proteomes" id="UP000236729">
    <property type="component" value="Unassembled WGS sequence"/>
</dbReference>
<evidence type="ECO:0000313" key="10">
    <source>
        <dbReference type="EMBL" id="SEG84665.1"/>
    </source>
</evidence>
<evidence type="ECO:0000256" key="1">
    <source>
        <dbReference type="ARBA" id="ARBA00004651"/>
    </source>
</evidence>
<organism evidence="10 13">
    <name type="scientific">Saccharopolyspora kobensis</name>
    <dbReference type="NCBI Taxonomy" id="146035"/>
    <lineage>
        <taxon>Bacteria</taxon>
        <taxon>Bacillati</taxon>
        <taxon>Actinomycetota</taxon>
        <taxon>Actinomycetes</taxon>
        <taxon>Pseudonocardiales</taxon>
        <taxon>Pseudonocardiaceae</taxon>
        <taxon>Saccharopolyspora</taxon>
    </lineage>
</organism>
<proteinExistence type="predicted"/>
<dbReference type="PANTHER" id="PTHR33908:SF11">
    <property type="entry name" value="MEMBRANE PROTEIN"/>
    <property type="match status" value="1"/>
</dbReference>
<dbReference type="Pfam" id="PF13231">
    <property type="entry name" value="PMT_2"/>
    <property type="match status" value="1"/>
</dbReference>
<dbReference type="Proteomes" id="UP000199690">
    <property type="component" value="Unassembled WGS sequence"/>
</dbReference>
<evidence type="ECO:0000313" key="12">
    <source>
        <dbReference type="Proteomes" id="UP000199690"/>
    </source>
</evidence>
<feature type="transmembrane region" description="Helical" evidence="8">
    <location>
        <begin position="316"/>
        <end position="334"/>
    </location>
</feature>
<dbReference type="GO" id="GO:0009103">
    <property type="term" value="P:lipopolysaccharide biosynthetic process"/>
    <property type="evidence" value="ECO:0007669"/>
    <property type="project" value="UniProtKB-ARBA"/>
</dbReference>
<comment type="subcellular location">
    <subcellularLocation>
        <location evidence="1">Cell membrane</location>
        <topology evidence="1">Multi-pass membrane protein</topology>
    </subcellularLocation>
</comment>
<evidence type="ECO:0000256" key="6">
    <source>
        <dbReference type="ARBA" id="ARBA00022989"/>
    </source>
</evidence>
<keyword evidence="5 8" id="KW-0812">Transmembrane</keyword>
<dbReference type="EMBL" id="FOME01000003">
    <property type="protein sequence ID" value="SFD27210.1"/>
    <property type="molecule type" value="Genomic_DNA"/>
</dbReference>
<dbReference type="AlphaFoldDB" id="A0A1H6DJ04"/>
<feature type="domain" description="Glycosyltransferase RgtA/B/C/D-like" evidence="9">
    <location>
        <begin position="100"/>
        <end position="213"/>
    </location>
</feature>
<keyword evidence="2" id="KW-1003">Cell membrane</keyword>
<protein>
    <submittedName>
        <fullName evidence="10">Dolichyl-phosphate-mannose-protein mannosyltransferase</fullName>
    </submittedName>
</protein>
<keyword evidence="4 10" id="KW-0808">Transferase</keyword>
<feature type="transmembrane region" description="Helical" evidence="8">
    <location>
        <begin position="21"/>
        <end position="43"/>
    </location>
</feature>
<keyword evidence="7 8" id="KW-0472">Membrane</keyword>
<evidence type="ECO:0000313" key="11">
    <source>
        <dbReference type="EMBL" id="SFD27210.1"/>
    </source>
</evidence>
<evidence type="ECO:0000256" key="3">
    <source>
        <dbReference type="ARBA" id="ARBA00022676"/>
    </source>
</evidence>
<feature type="transmembrane region" description="Helical" evidence="8">
    <location>
        <begin position="354"/>
        <end position="373"/>
    </location>
</feature>
<feature type="transmembrane region" description="Helical" evidence="8">
    <location>
        <begin position="98"/>
        <end position="117"/>
    </location>
</feature>
<reference evidence="12 13" key="1">
    <citation type="submission" date="2016-10" db="EMBL/GenBank/DDBJ databases">
        <authorList>
            <person name="Varghese N."/>
            <person name="Submissions S."/>
        </authorList>
    </citation>
    <scope>NUCLEOTIDE SEQUENCE [LARGE SCALE GENOMIC DNA]</scope>
    <source>
        <strain evidence="13">ATCC 20501</strain>
        <strain evidence="11 12">CGMCC 4.3529</strain>
    </source>
</reference>
<evidence type="ECO:0000256" key="4">
    <source>
        <dbReference type="ARBA" id="ARBA00022679"/>
    </source>
</evidence>
<keyword evidence="6 8" id="KW-1133">Transmembrane helix</keyword>
<accession>A0A1H6DJ04</accession>
<feature type="transmembrane region" description="Helical" evidence="8">
    <location>
        <begin position="380"/>
        <end position="401"/>
    </location>
</feature>
<evidence type="ECO:0000256" key="8">
    <source>
        <dbReference type="SAM" id="Phobius"/>
    </source>
</evidence>
<dbReference type="GO" id="GO:0016763">
    <property type="term" value="F:pentosyltransferase activity"/>
    <property type="evidence" value="ECO:0007669"/>
    <property type="project" value="TreeGrafter"/>
</dbReference>
<sequence length="524" mass="56071">MGEEVSFRPAVRFAGRFRDPVLIAVLVGAALLSIGACVVTALSGNTLAYADAMSHLLITGRVSGASTPGAAQLGGVWLPLPHLLAAPLVEWDPLLRSGIGACVLSMACYVAATGWLYRAGRGITGRTVGGVVAAAVFATNPNVLYLQSTPMTEVPMLAGIAATIACFVAWCRTDELRYLLLCALATMLTTLVRYEGWVLLPVLVAAVGWRSWRRAGGDGRWYAVRADLVLFGVLAASGVVGWIGWNAIIFGDPLNFLRGEFAKPELWVAAGDPAVGNWAVAGASYLWAVVAVLGPVVLGAAAVGLGFLVWRTRLRAEAMAPVLLLVLPVFYVFALRSGQRPLHVPQISGDLYNVRFGLAVIVPAALLIGYLAAQVRPRVLAGLAPVAAGIASVLLAVGGIATLQEPQAFRAGAAERTNARGAAWLREHYDRGRVLMQSWNNETVNFESGIPLREVVYEGSYRQWEPALADPAAHGIRWIHLGRARGLPDRVWTSLHGKPQLTRSYALVYADADRQVYRLRGNCR</sequence>
<dbReference type="InterPro" id="IPR038731">
    <property type="entry name" value="RgtA/B/C-like"/>
</dbReference>
<evidence type="ECO:0000256" key="7">
    <source>
        <dbReference type="ARBA" id="ARBA00023136"/>
    </source>
</evidence>
<dbReference type="GO" id="GO:0005886">
    <property type="term" value="C:plasma membrane"/>
    <property type="evidence" value="ECO:0007669"/>
    <property type="project" value="UniProtKB-SubCell"/>
</dbReference>
<evidence type="ECO:0000259" key="9">
    <source>
        <dbReference type="Pfam" id="PF13231"/>
    </source>
</evidence>
<evidence type="ECO:0000256" key="5">
    <source>
        <dbReference type="ARBA" id="ARBA00022692"/>
    </source>
</evidence>
<evidence type="ECO:0000256" key="2">
    <source>
        <dbReference type="ARBA" id="ARBA00022475"/>
    </source>
</evidence>
<reference evidence="10" key="2">
    <citation type="submission" date="2016-10" db="EMBL/GenBank/DDBJ databases">
        <authorList>
            <person name="de Groot N.N."/>
        </authorList>
    </citation>
    <scope>NUCLEOTIDE SEQUENCE [LARGE SCALE GENOMIC DNA]</scope>
    <source>
        <strain evidence="10">ATCC 20501</strain>
    </source>
</reference>
<feature type="transmembrane region" description="Helical" evidence="8">
    <location>
        <begin position="285"/>
        <end position="309"/>
    </location>
</feature>
<evidence type="ECO:0000313" key="13">
    <source>
        <dbReference type="Proteomes" id="UP000236729"/>
    </source>
</evidence>
<dbReference type="InterPro" id="IPR050297">
    <property type="entry name" value="LipidA_mod_glycosyltrf_83"/>
</dbReference>
<dbReference type="EMBL" id="FNVB01000006">
    <property type="protein sequence ID" value="SEG84665.1"/>
    <property type="molecule type" value="Genomic_DNA"/>
</dbReference>
<keyword evidence="12" id="KW-1185">Reference proteome</keyword>
<dbReference type="PANTHER" id="PTHR33908">
    <property type="entry name" value="MANNOSYLTRANSFERASE YKCB-RELATED"/>
    <property type="match status" value="1"/>
</dbReference>
<feature type="transmembrane region" description="Helical" evidence="8">
    <location>
        <begin position="228"/>
        <end position="250"/>
    </location>
</feature>
<keyword evidence="3 10" id="KW-0328">Glycosyltransferase</keyword>